<feature type="domain" description="FAD-binding" evidence="4">
    <location>
        <begin position="13"/>
        <end position="331"/>
    </location>
</feature>
<keyword evidence="3" id="KW-0472">Membrane</keyword>
<evidence type="ECO:0000256" key="1">
    <source>
        <dbReference type="ARBA" id="ARBA00023002"/>
    </source>
</evidence>
<keyword evidence="3" id="KW-0812">Transmembrane</keyword>
<reference evidence="6" key="2">
    <citation type="submission" date="2007-11" db="EMBL/GenBank/DDBJ databases">
        <title>Complete sequence of Delftia acidovorans DSM 14801 / SPH-1.</title>
        <authorList>
            <person name="Copeland A."/>
            <person name="Lucas S."/>
            <person name="Lapidus A."/>
            <person name="Barry K."/>
            <person name="Glavina del Rio T."/>
            <person name="Dalin E."/>
            <person name="Tice H."/>
            <person name="Pitluck S."/>
            <person name="Lowry S."/>
            <person name="Clum A."/>
            <person name="Schmutz J."/>
            <person name="Larimer F."/>
            <person name="Land M."/>
            <person name="Hauser L."/>
            <person name="Kyrpides N."/>
            <person name="Kim E."/>
            <person name="Schleheck D."/>
            <person name="Richardson P."/>
        </authorList>
    </citation>
    <scope>NUCLEOTIDE SEQUENCE [LARGE SCALE GENOMIC DNA]</scope>
    <source>
        <strain evidence="6">DSM 14801 / SPH-1</strain>
    </source>
</reference>
<keyword evidence="3" id="KW-1133">Transmembrane helix</keyword>
<reference evidence="5 6" key="1">
    <citation type="journal article" date="2004" name="Appl. Environ. Microbiol.">
        <title>Mineralization of individual congeners of linear alkylbenzenesulfonate by defined pairs of heterotrophic bacteria.</title>
        <authorList>
            <person name="Schleheck D."/>
            <person name="Knepper T.P."/>
            <person name="Fischer K."/>
            <person name="Cook A.M."/>
        </authorList>
    </citation>
    <scope>NUCLEOTIDE SEQUENCE [LARGE SCALE GENOMIC DNA]</scope>
    <source>
        <strain evidence="6">DSM 14801 / SPH-1</strain>
    </source>
</reference>
<dbReference type="PRINTS" id="PR00420">
    <property type="entry name" value="RNGMNOXGNASE"/>
</dbReference>
<proteinExistence type="predicted"/>
<keyword evidence="6" id="KW-1185">Reference proteome</keyword>
<evidence type="ECO:0000313" key="5">
    <source>
        <dbReference type="EMBL" id="ABX37009.1"/>
    </source>
</evidence>
<dbReference type="InterPro" id="IPR050493">
    <property type="entry name" value="FAD-dep_Monooxygenase_BioMet"/>
</dbReference>
<dbReference type="InterPro" id="IPR036188">
    <property type="entry name" value="FAD/NAD-bd_sf"/>
</dbReference>
<keyword evidence="1" id="KW-0560">Oxidoreductase</keyword>
<dbReference type="EMBL" id="CP000884">
    <property type="protein sequence ID" value="ABX37009.1"/>
    <property type="molecule type" value="Genomic_DNA"/>
</dbReference>
<protein>
    <submittedName>
        <fullName evidence="5">Monooxygenase FAD-binding</fullName>
    </submittedName>
</protein>
<dbReference type="STRING" id="398578.Daci_4378"/>
<accession>A9BX24</accession>
<dbReference type="AlphaFoldDB" id="A9BX24"/>
<dbReference type="GO" id="GO:0071949">
    <property type="term" value="F:FAD binding"/>
    <property type="evidence" value="ECO:0007669"/>
    <property type="project" value="InterPro"/>
</dbReference>
<name>A9BX24_DELAS</name>
<sequence length="420" mass="45445">MRRAPYRQERFSVEIGILGGGIAGLSVALTLRRQGYNPRVYERRTAPATMGAGVTLWPNASFVLQELGLLQDIKAIGGRPLTMRRQDAVGNALGGLDIALLDRMMGYPTYTVLRRHLQEVLLDHAARAGIPVEFGHRAVAIELDANGRAMAHFDNGASTRPDLLIGADGRMDSVARKFVAGDNTPVYQGFVNWIGVAQAQHALVDDIAIQDFWGAGERFGCVAIRPELVYWAAAQARPLSEARPAADMRKEVDDLFAGWPEPVVHIIRATPANAIRLIAVHDLEPLHTWSRANVLLVGDAAHAPLPTSGQGACQALEDAWHLARCLDATSGGLDDVFQAFARIRAPKTARLTEQGRVFARGLFGTDPEACRIRNERAKASNPMHDVQVLAAGWAQGLPMPVCTDGAPAQGEGFGSLLRIE</sequence>
<dbReference type="Proteomes" id="UP000000784">
    <property type="component" value="Chromosome"/>
</dbReference>
<dbReference type="PANTHER" id="PTHR13789">
    <property type="entry name" value="MONOOXYGENASE"/>
    <property type="match status" value="1"/>
</dbReference>
<dbReference type="eggNOG" id="COG0654">
    <property type="taxonomic scope" value="Bacteria"/>
</dbReference>
<dbReference type="InterPro" id="IPR002938">
    <property type="entry name" value="FAD-bd"/>
</dbReference>
<gene>
    <name evidence="5" type="ordered locus">Daci_4378</name>
</gene>
<evidence type="ECO:0000256" key="3">
    <source>
        <dbReference type="SAM" id="Phobius"/>
    </source>
</evidence>
<feature type="transmembrane region" description="Helical" evidence="3">
    <location>
        <begin position="12"/>
        <end position="31"/>
    </location>
</feature>
<evidence type="ECO:0000256" key="2">
    <source>
        <dbReference type="ARBA" id="ARBA00023033"/>
    </source>
</evidence>
<dbReference type="Pfam" id="PF01494">
    <property type="entry name" value="FAD_binding_3"/>
    <property type="match status" value="1"/>
</dbReference>
<evidence type="ECO:0000313" key="6">
    <source>
        <dbReference type="Proteomes" id="UP000000784"/>
    </source>
</evidence>
<dbReference type="SUPFAM" id="SSF51905">
    <property type="entry name" value="FAD/NAD(P)-binding domain"/>
    <property type="match status" value="1"/>
</dbReference>
<dbReference type="KEGG" id="dac:Daci_4378"/>
<keyword evidence="2 5" id="KW-0503">Monooxygenase</keyword>
<evidence type="ECO:0000259" key="4">
    <source>
        <dbReference type="Pfam" id="PF01494"/>
    </source>
</evidence>
<dbReference type="Gene3D" id="3.50.50.60">
    <property type="entry name" value="FAD/NAD(P)-binding domain"/>
    <property type="match status" value="1"/>
</dbReference>
<dbReference type="GO" id="GO:0004497">
    <property type="term" value="F:monooxygenase activity"/>
    <property type="evidence" value="ECO:0007669"/>
    <property type="project" value="UniProtKB-KW"/>
</dbReference>
<dbReference type="PANTHER" id="PTHR13789:SF309">
    <property type="entry name" value="PUTATIVE (AFU_ORTHOLOGUE AFUA_6G14510)-RELATED"/>
    <property type="match status" value="1"/>
</dbReference>
<dbReference type="HOGENOM" id="CLU_009665_19_5_4"/>
<organism evidence="5 6">
    <name type="scientific">Delftia acidovorans (strain DSM 14801 / SPH-1)</name>
    <dbReference type="NCBI Taxonomy" id="398578"/>
    <lineage>
        <taxon>Bacteria</taxon>
        <taxon>Pseudomonadati</taxon>
        <taxon>Pseudomonadota</taxon>
        <taxon>Betaproteobacteria</taxon>
        <taxon>Burkholderiales</taxon>
        <taxon>Comamonadaceae</taxon>
        <taxon>Delftia</taxon>
    </lineage>
</organism>